<reference evidence="1 2" key="1">
    <citation type="submission" date="2017-06" db="EMBL/GenBank/DDBJ databases">
        <title>Genome sequencing of cyanobaciteial culture collection at National Institute for Environmental Studies (NIES).</title>
        <authorList>
            <person name="Hirose Y."/>
            <person name="Shimura Y."/>
            <person name="Fujisawa T."/>
            <person name="Nakamura Y."/>
            <person name="Kawachi M."/>
        </authorList>
    </citation>
    <scope>NUCLEOTIDE SEQUENCE [LARGE SCALE GENOMIC DNA]</scope>
    <source>
        <strain evidence="1 2">NIES-806</strain>
    </source>
</reference>
<gene>
    <name evidence="1" type="ORF">NIES806_47720</name>
</gene>
<name>A0A1Z4VAU0_9CYAN</name>
<proteinExistence type="predicted"/>
<accession>A0A1Z4VAU0</accession>
<protein>
    <submittedName>
        <fullName evidence="1">Uncharacterized protein</fullName>
    </submittedName>
</protein>
<evidence type="ECO:0000313" key="1">
    <source>
        <dbReference type="EMBL" id="BAZ88534.1"/>
    </source>
</evidence>
<dbReference type="Proteomes" id="UP000218702">
    <property type="component" value="Chromosome"/>
</dbReference>
<organism evidence="1 2">
    <name type="scientific">Dolichospermum compactum NIES-806</name>
    <dbReference type="NCBI Taxonomy" id="1973481"/>
    <lineage>
        <taxon>Bacteria</taxon>
        <taxon>Bacillati</taxon>
        <taxon>Cyanobacteriota</taxon>
        <taxon>Cyanophyceae</taxon>
        <taxon>Nostocales</taxon>
        <taxon>Aphanizomenonaceae</taxon>
        <taxon>Dolichospermum</taxon>
        <taxon>Dolichospermum compactum</taxon>
    </lineage>
</organism>
<sequence length="51" mass="5878">MCAEALNALAILRKQKEDCYLTHQNLIEFWRSATRPAERNGLRMNLSEAEA</sequence>
<evidence type="ECO:0000313" key="2">
    <source>
        <dbReference type="Proteomes" id="UP000218702"/>
    </source>
</evidence>
<keyword evidence="2" id="KW-1185">Reference proteome</keyword>
<dbReference type="AlphaFoldDB" id="A0A1Z4VAU0"/>
<dbReference type="KEGG" id="dcm:NIES806_47720"/>
<dbReference type="EMBL" id="AP018316">
    <property type="protein sequence ID" value="BAZ88534.1"/>
    <property type="molecule type" value="Genomic_DNA"/>
</dbReference>